<dbReference type="Pfam" id="PF13692">
    <property type="entry name" value="Glyco_trans_1_4"/>
    <property type="match status" value="1"/>
</dbReference>
<reference evidence="1 2" key="1">
    <citation type="journal article" date="2015" name="Int. J. Syst. Evol. Microbiol.">
        <title>Micromonospora costi sp. nov., isolated from a leaf of Costus speciosus.</title>
        <authorList>
            <person name="Thawai C."/>
        </authorList>
    </citation>
    <scope>NUCLEOTIDE SEQUENCE [LARGE SCALE GENOMIC DNA]</scope>
    <source>
        <strain evidence="1 2">CS1-12</strain>
    </source>
</reference>
<dbReference type="AlphaFoldDB" id="A0A3B0A8R8"/>
<proteinExistence type="predicted"/>
<dbReference type="SUPFAM" id="SSF53756">
    <property type="entry name" value="UDP-Glycosyltransferase/glycogen phosphorylase"/>
    <property type="match status" value="1"/>
</dbReference>
<dbReference type="EMBL" id="RBAN01000001">
    <property type="protein sequence ID" value="RKN57149.1"/>
    <property type="molecule type" value="Genomic_DNA"/>
</dbReference>
<dbReference type="Gene3D" id="3.40.50.2000">
    <property type="entry name" value="Glycogen Phosphorylase B"/>
    <property type="match status" value="1"/>
</dbReference>
<name>A0A3B0A8R8_9ACTN</name>
<comment type="caution">
    <text evidence="1">The sequence shown here is derived from an EMBL/GenBank/DDBJ whole genome shotgun (WGS) entry which is preliminary data.</text>
</comment>
<sequence>MTGADDRDLPWLLVLAVNRWTGTARTDRHIATHLTPFARVLWVDPPTSVATPAANRFGEPRRVVPRLIDVAPRVTRLVTVAPPFHTRRGIRRLTPLLVRAQIRWALRARRIRPVAALSFSAGDLLGRWGDEVRDVLYVTDDYLAGAELMDVAAAEIAREEANALARADLVVTVSPVLADKWRGLGADPVLVPGGVLSAAYADVDAAPRPPDVDLPAPVAGVVGHLSGRIDVGLLEEVVAAGCSLLLVGTVDPQWEPVRFARLLAHPRVRHVGHRPFADLPSYLRVIDVGLTPYVDSAFNRASFPLKTLEYLAAGRPVVSTDLPAVRWLDTDLIRVAAAGEFGAAVRRAAADARTPELTSRRRRFAAEHSWHRRAELVGRAIGLPV</sequence>
<evidence type="ECO:0000313" key="2">
    <source>
        <dbReference type="Proteomes" id="UP000279968"/>
    </source>
</evidence>
<gene>
    <name evidence="1" type="ORF">D7193_00105</name>
</gene>
<organism evidence="1 2">
    <name type="scientific">Micromonospora costi</name>
    <dbReference type="NCBI Taxonomy" id="1530042"/>
    <lineage>
        <taxon>Bacteria</taxon>
        <taxon>Bacillati</taxon>
        <taxon>Actinomycetota</taxon>
        <taxon>Actinomycetes</taxon>
        <taxon>Micromonosporales</taxon>
        <taxon>Micromonosporaceae</taxon>
        <taxon>Micromonospora</taxon>
    </lineage>
</organism>
<keyword evidence="2" id="KW-1185">Reference proteome</keyword>
<keyword evidence="1" id="KW-0808">Transferase</keyword>
<evidence type="ECO:0000313" key="1">
    <source>
        <dbReference type="EMBL" id="RKN57149.1"/>
    </source>
</evidence>
<accession>A0A3B0A8R8</accession>
<protein>
    <submittedName>
        <fullName evidence="1">Glycosyltransferase</fullName>
    </submittedName>
</protein>
<dbReference type="RefSeq" id="WP_120777345.1">
    <property type="nucleotide sequence ID" value="NZ_JBHLUP010000003.1"/>
</dbReference>
<dbReference type="GO" id="GO:0016740">
    <property type="term" value="F:transferase activity"/>
    <property type="evidence" value="ECO:0007669"/>
    <property type="project" value="UniProtKB-KW"/>
</dbReference>
<dbReference type="Proteomes" id="UP000279968">
    <property type="component" value="Unassembled WGS sequence"/>
</dbReference>
<dbReference type="OrthoDB" id="9771846at2"/>